<accession>E3KPL4</accession>
<gene>
    <name evidence="4" type="ORF">PGTG_12205</name>
</gene>
<dbReference type="RefSeq" id="XP_003330668.1">
    <property type="nucleotide sequence ID" value="XM_003330620.1"/>
</dbReference>
<dbReference type="InParanoid" id="E3KPL4"/>
<dbReference type="PROSITE" id="PS50011">
    <property type="entry name" value="PROTEIN_KINASE_DOM"/>
    <property type="match status" value="1"/>
</dbReference>
<keyword evidence="4" id="KW-0808">Transferase</keyword>
<organism evidence="4 5">
    <name type="scientific">Puccinia graminis f. sp. tritici (strain CRL 75-36-700-3 / race SCCL)</name>
    <name type="common">Black stem rust fungus</name>
    <dbReference type="NCBI Taxonomy" id="418459"/>
    <lineage>
        <taxon>Eukaryota</taxon>
        <taxon>Fungi</taxon>
        <taxon>Dikarya</taxon>
        <taxon>Basidiomycota</taxon>
        <taxon>Pucciniomycotina</taxon>
        <taxon>Pucciniomycetes</taxon>
        <taxon>Pucciniales</taxon>
        <taxon>Pucciniaceae</taxon>
        <taxon>Puccinia</taxon>
    </lineage>
</organism>
<reference evidence="5" key="2">
    <citation type="journal article" date="2011" name="Proc. Natl. Acad. Sci. U.S.A.">
        <title>Obligate biotrophy features unraveled by the genomic analysis of rust fungi.</title>
        <authorList>
            <person name="Duplessis S."/>
            <person name="Cuomo C.A."/>
            <person name="Lin Y.-C."/>
            <person name="Aerts A."/>
            <person name="Tisserant E."/>
            <person name="Veneault-Fourrey C."/>
            <person name="Joly D.L."/>
            <person name="Hacquard S."/>
            <person name="Amselem J."/>
            <person name="Cantarel B.L."/>
            <person name="Chiu R."/>
            <person name="Coutinho P.M."/>
            <person name="Feau N."/>
            <person name="Field M."/>
            <person name="Frey P."/>
            <person name="Gelhaye E."/>
            <person name="Goldberg J."/>
            <person name="Grabherr M.G."/>
            <person name="Kodira C.D."/>
            <person name="Kohler A."/>
            <person name="Kuees U."/>
            <person name="Lindquist E.A."/>
            <person name="Lucas S.M."/>
            <person name="Mago R."/>
            <person name="Mauceli E."/>
            <person name="Morin E."/>
            <person name="Murat C."/>
            <person name="Pangilinan J.L."/>
            <person name="Park R."/>
            <person name="Pearson M."/>
            <person name="Quesneville H."/>
            <person name="Rouhier N."/>
            <person name="Sakthikumar S."/>
            <person name="Salamov A.A."/>
            <person name="Schmutz J."/>
            <person name="Selles B."/>
            <person name="Shapiro H."/>
            <person name="Tanguay P."/>
            <person name="Tuskan G.A."/>
            <person name="Henrissat B."/>
            <person name="Van de Peer Y."/>
            <person name="Rouze P."/>
            <person name="Ellis J.G."/>
            <person name="Dodds P.N."/>
            <person name="Schein J.E."/>
            <person name="Zhong S."/>
            <person name="Hamelin R.C."/>
            <person name="Grigoriev I.V."/>
            <person name="Szabo L.J."/>
            <person name="Martin F."/>
        </authorList>
    </citation>
    <scope>NUCLEOTIDE SEQUENCE [LARGE SCALE GENOMIC DNA]</scope>
    <source>
        <strain evidence="5">CRL 75-36-700-3 / race SCCL</strain>
    </source>
</reference>
<evidence type="ECO:0000313" key="5">
    <source>
        <dbReference type="Proteomes" id="UP000008783"/>
    </source>
</evidence>
<dbReference type="PROSITE" id="PS00108">
    <property type="entry name" value="PROTEIN_KINASE_ST"/>
    <property type="match status" value="1"/>
</dbReference>
<dbReference type="SMART" id="SM00220">
    <property type="entry name" value="S_TKc"/>
    <property type="match status" value="1"/>
</dbReference>
<dbReference type="eggNOG" id="KOG0583">
    <property type="taxonomic scope" value="Eukaryota"/>
</dbReference>
<dbReference type="STRING" id="418459.E3KPL4"/>
<dbReference type="GO" id="GO:0005524">
    <property type="term" value="F:ATP binding"/>
    <property type="evidence" value="ECO:0007669"/>
    <property type="project" value="UniProtKB-KW"/>
</dbReference>
<evidence type="ECO:0000259" key="3">
    <source>
        <dbReference type="PROSITE" id="PS50011"/>
    </source>
</evidence>
<dbReference type="HOGENOM" id="CLU_1171097_0_0_1"/>
<dbReference type="VEuPathDB" id="FungiDB:PGTG_12205"/>
<dbReference type="InterPro" id="IPR011009">
    <property type="entry name" value="Kinase-like_dom_sf"/>
</dbReference>
<evidence type="ECO:0000313" key="4">
    <source>
        <dbReference type="EMBL" id="EFP86249.1"/>
    </source>
</evidence>
<dbReference type="GeneID" id="10540260"/>
<evidence type="ECO:0000256" key="2">
    <source>
        <dbReference type="ARBA" id="ARBA00022840"/>
    </source>
</evidence>
<dbReference type="AlphaFoldDB" id="E3KPL4"/>
<dbReference type="Pfam" id="PF00069">
    <property type="entry name" value="Pkinase"/>
    <property type="match status" value="1"/>
</dbReference>
<dbReference type="OrthoDB" id="504170at2759"/>
<dbReference type="InterPro" id="IPR000719">
    <property type="entry name" value="Prot_kinase_dom"/>
</dbReference>
<keyword evidence="4" id="KW-0418">Kinase</keyword>
<protein>
    <submittedName>
        <fullName evidence="4">CAMK/CAMKL protein kinase</fullName>
    </submittedName>
</protein>
<dbReference type="KEGG" id="pgr:PGTG_12205"/>
<dbReference type="PANTHER" id="PTHR24346">
    <property type="entry name" value="MAP/MICROTUBULE AFFINITY-REGULATING KINASE"/>
    <property type="match status" value="1"/>
</dbReference>
<dbReference type="SUPFAM" id="SSF56112">
    <property type="entry name" value="Protein kinase-like (PK-like)"/>
    <property type="match status" value="1"/>
</dbReference>
<feature type="domain" description="Protein kinase" evidence="3">
    <location>
        <begin position="1"/>
        <end position="267"/>
    </location>
</feature>
<dbReference type="EMBL" id="DS178299">
    <property type="protein sequence ID" value="EFP86249.1"/>
    <property type="molecule type" value="Genomic_DNA"/>
</dbReference>
<dbReference type="InterPro" id="IPR008271">
    <property type="entry name" value="Ser/Thr_kinase_AS"/>
</dbReference>
<dbReference type="Proteomes" id="UP000008783">
    <property type="component" value="Unassembled WGS sequence"/>
</dbReference>
<keyword evidence="1" id="KW-0547">Nucleotide-binding</keyword>
<keyword evidence="5" id="KW-1185">Reference proteome</keyword>
<dbReference type="GO" id="GO:0004674">
    <property type="term" value="F:protein serine/threonine kinase activity"/>
    <property type="evidence" value="ECO:0000318"/>
    <property type="project" value="GO_Central"/>
</dbReference>
<dbReference type="PANTHER" id="PTHR24346:SF110">
    <property type="entry name" value="NON-SPECIFIC SERINE_THREONINE PROTEIN KINASE"/>
    <property type="match status" value="1"/>
</dbReference>
<dbReference type="Gene3D" id="1.10.510.10">
    <property type="entry name" value="Transferase(Phosphotransferase) domain 1"/>
    <property type="match status" value="1"/>
</dbReference>
<reference key="1">
    <citation type="submission" date="2007-01" db="EMBL/GenBank/DDBJ databases">
        <title>The Genome Sequence of Puccinia graminis f. sp. tritici Strain CRL 75-36-700-3.</title>
        <authorList>
            <consortium name="The Broad Institute Genome Sequencing Platform"/>
            <person name="Birren B."/>
            <person name="Lander E."/>
            <person name="Galagan J."/>
            <person name="Nusbaum C."/>
            <person name="Devon K."/>
            <person name="Cuomo C."/>
            <person name="Jaffe D."/>
            <person name="Butler J."/>
            <person name="Alvarez P."/>
            <person name="Gnerre S."/>
            <person name="Grabherr M."/>
            <person name="Mauceli E."/>
            <person name="Brockman W."/>
            <person name="Young S."/>
            <person name="LaButti K."/>
            <person name="Sykes S."/>
            <person name="DeCaprio D."/>
            <person name="Crawford M."/>
            <person name="Koehrsen M."/>
            <person name="Engels R."/>
            <person name="Montgomery P."/>
            <person name="Pearson M."/>
            <person name="Howarth C."/>
            <person name="Larson L."/>
            <person name="White J."/>
            <person name="Zeng Q."/>
            <person name="Kodira C."/>
            <person name="Yandava C."/>
            <person name="Alvarado L."/>
            <person name="O'Leary S."/>
            <person name="Szabo L."/>
            <person name="Dean R."/>
            <person name="Schein J."/>
        </authorList>
    </citation>
    <scope>NUCLEOTIDE SEQUENCE</scope>
    <source>
        <strain>CRL 75-36-700-3</strain>
    </source>
</reference>
<sequence length="267" mass="29495">MAPLAGGAPGRLRRHCQCVFKKKIGIVDFMKEKIKLIPKSSSPPLLTCEIHHHRWLHHPNVVQLYDVIASEHLIWLITELCSGGELFDYLVKKTWFTKFEACRLFGQICLGLGYVHGKGVVHRDLKLENVLLDEGCNPKMADFGGPHEQIAQRLRALKGSLKKLGLKVRALPPFAEKGRTRVRGETGIRTRIRIRQRVSPRLSGYPPALAGILGYSPFKGPARDRLEGFPSSQQGECLTAGRISFQPASSQLAGGQETLPAGPSPAL</sequence>
<name>E3KPL4_PUCGT</name>
<proteinExistence type="predicted"/>
<keyword evidence="2" id="KW-0067">ATP-binding</keyword>
<evidence type="ECO:0000256" key="1">
    <source>
        <dbReference type="ARBA" id="ARBA00022741"/>
    </source>
</evidence>